<evidence type="ECO:0000313" key="17">
    <source>
        <dbReference type="EMBL" id="USG63119.1"/>
    </source>
</evidence>
<dbReference type="PANTHER" id="PTHR32089:SF112">
    <property type="entry name" value="LYSOZYME-LIKE PROTEIN-RELATED"/>
    <property type="match status" value="1"/>
</dbReference>
<proteinExistence type="inferred from homology"/>
<comment type="subcellular location">
    <subcellularLocation>
        <location evidence="1">Cell inner membrane</location>
        <topology evidence="1">Multi-pass membrane protein</topology>
    </subcellularLocation>
</comment>
<dbReference type="EMBL" id="CP098747">
    <property type="protein sequence ID" value="USG63119.1"/>
    <property type="molecule type" value="Genomic_DNA"/>
</dbReference>
<name>A0ABY4W8L1_9PROT</name>
<evidence type="ECO:0000256" key="7">
    <source>
        <dbReference type="ARBA" id="ARBA00023136"/>
    </source>
</evidence>
<keyword evidence="18" id="KW-1185">Reference proteome</keyword>
<evidence type="ECO:0000259" key="16">
    <source>
        <dbReference type="PROSITE" id="PS50885"/>
    </source>
</evidence>
<dbReference type="InterPro" id="IPR004089">
    <property type="entry name" value="MCPsignal_dom"/>
</dbReference>
<evidence type="ECO:0000256" key="3">
    <source>
        <dbReference type="ARBA" id="ARBA00022500"/>
    </source>
</evidence>
<evidence type="ECO:0000256" key="4">
    <source>
        <dbReference type="ARBA" id="ARBA00022519"/>
    </source>
</evidence>
<dbReference type="InterPro" id="IPR003660">
    <property type="entry name" value="HAMP_dom"/>
</dbReference>
<keyword evidence="11" id="KW-0175">Coiled coil</keyword>
<feature type="region of interest" description="Disordered" evidence="12">
    <location>
        <begin position="423"/>
        <end position="459"/>
    </location>
</feature>
<keyword evidence="3" id="KW-0145">Chemotaxis</keyword>
<keyword evidence="5 13" id="KW-0812">Transmembrane</keyword>
<feature type="domain" description="HAMP" evidence="16">
    <location>
        <begin position="366"/>
        <end position="419"/>
    </location>
</feature>
<dbReference type="Gene3D" id="3.30.450.20">
    <property type="entry name" value="PAS domain"/>
    <property type="match status" value="1"/>
</dbReference>
<keyword evidence="2" id="KW-1003">Cell membrane</keyword>
<feature type="domain" description="Methyl-accepting transducer" evidence="14">
    <location>
        <begin position="488"/>
        <end position="710"/>
    </location>
</feature>
<accession>A0ABY4W8L1</accession>
<keyword evidence="6 13" id="KW-1133">Transmembrane helix</keyword>
<evidence type="ECO:0000256" key="8">
    <source>
        <dbReference type="ARBA" id="ARBA00023224"/>
    </source>
</evidence>
<dbReference type="SMART" id="SM00283">
    <property type="entry name" value="MA"/>
    <property type="match status" value="1"/>
</dbReference>
<feature type="coiled-coil region" evidence="11">
    <location>
        <begin position="618"/>
        <end position="645"/>
    </location>
</feature>
<sequence length="744" mass="80147">MFGFKFKLSHKLPLTIIGGSLVTALVLGATSYMQSSDSVHKEMENNLKTIVQARTSALDGYFASIREDLDIIATSPITASALKDFTFAWDAAGPNAQSHLQAQYITDNPHPTGQKEKLDAVNDGSLYGMAHKNYHAWFRKVLQERQYYDIFLFDTRGNLVYSVYKELDYATNLETGEYKDTDLGNAFRAAAANASTGKDVFFDFRPYAPSADAPASFIAKPVVDADGKLLGVLSFQMPIDRLNAIMNEATGLGETGESFLVGGDYLMRSDSRFSEESTILDRHVAINSVASALEDKSGFSPAENLEGVVSAVAYGPFKFMGTTWAVIAEISETEFNAPIVSLRNTMIWEVLILLVFIGAIGFFLARQISVALSKINGTMTKLAEGDNTVEVIYQDRVDEVGEMARSVQFFKDSAIERERLTAEAKEAAEEQTRRETAQRDAEAKKEAEEREKERADVEAREARATKITDMVNGFDNKVKTLIANLNNSATNFSTNAEQLKVTAETTNSLSTEVSVAAGQATSNVQTVAAAAEELSSSISEISRQVTQASGVSEEAVSEATTSIDSVNDLADRAQKIGDVVTMISDIASQTNLLALNATIEAARAGDAGKGFAVVASEVKALATQTARATEEIEKQINEMQQASSSTVSAINSISSVINSIREATVSISSAVEEQSAATAEISRNVQQASTGTAAVSTKIETVSTESQNTGEAAINMQTASQELTELSSNLKENVEAFLDDVRAA</sequence>
<dbReference type="PROSITE" id="PS50111">
    <property type="entry name" value="CHEMOTAXIS_TRANSDUC_2"/>
    <property type="match status" value="1"/>
</dbReference>
<dbReference type="InterPro" id="IPR033479">
    <property type="entry name" value="dCache_1"/>
</dbReference>
<evidence type="ECO:0000256" key="2">
    <source>
        <dbReference type="ARBA" id="ARBA00022475"/>
    </source>
</evidence>
<feature type="transmembrane region" description="Helical" evidence="13">
    <location>
        <begin position="346"/>
        <end position="365"/>
    </location>
</feature>
<reference evidence="17" key="1">
    <citation type="submission" date="2022-06" db="EMBL/GenBank/DDBJ databases">
        <title>Sneathiella actinostolidae sp. nov., isolated from a sea anemonein the Western Pacific Ocean.</title>
        <authorList>
            <person name="Wei M.J."/>
        </authorList>
    </citation>
    <scope>NUCLEOTIDE SEQUENCE</scope>
    <source>
        <strain evidence="17">PHK-P5</strain>
    </source>
</reference>
<dbReference type="Gene3D" id="6.10.340.10">
    <property type="match status" value="1"/>
</dbReference>
<evidence type="ECO:0000256" key="12">
    <source>
        <dbReference type="SAM" id="MobiDB-lite"/>
    </source>
</evidence>
<dbReference type="RefSeq" id="WP_251937700.1">
    <property type="nucleotide sequence ID" value="NZ_CP098747.1"/>
</dbReference>
<dbReference type="PROSITE" id="PS50192">
    <property type="entry name" value="T_SNARE"/>
    <property type="match status" value="1"/>
</dbReference>
<dbReference type="InterPro" id="IPR004090">
    <property type="entry name" value="Chemotax_Me-accpt_rcpt"/>
</dbReference>
<dbReference type="SMART" id="SM00304">
    <property type="entry name" value="HAMP"/>
    <property type="match status" value="1"/>
</dbReference>
<evidence type="ECO:0000259" key="14">
    <source>
        <dbReference type="PROSITE" id="PS50111"/>
    </source>
</evidence>
<dbReference type="InterPro" id="IPR000727">
    <property type="entry name" value="T_SNARE_dom"/>
</dbReference>
<evidence type="ECO:0000256" key="9">
    <source>
        <dbReference type="ARBA" id="ARBA00029447"/>
    </source>
</evidence>
<evidence type="ECO:0000256" key="11">
    <source>
        <dbReference type="SAM" id="Coils"/>
    </source>
</evidence>
<organism evidence="17 18">
    <name type="scientific">Sneathiella marina</name>
    <dbReference type="NCBI Taxonomy" id="2950108"/>
    <lineage>
        <taxon>Bacteria</taxon>
        <taxon>Pseudomonadati</taxon>
        <taxon>Pseudomonadota</taxon>
        <taxon>Alphaproteobacteria</taxon>
        <taxon>Sneathiellales</taxon>
        <taxon>Sneathiellaceae</taxon>
        <taxon>Sneathiella</taxon>
    </lineage>
</organism>
<keyword evidence="4" id="KW-0997">Cell inner membrane</keyword>
<dbReference type="Gene3D" id="1.10.287.950">
    <property type="entry name" value="Methyl-accepting chemotaxis protein"/>
    <property type="match status" value="1"/>
</dbReference>
<dbReference type="Proteomes" id="UP001056291">
    <property type="component" value="Chromosome"/>
</dbReference>
<keyword evidence="8 10" id="KW-0807">Transducer</keyword>
<protein>
    <submittedName>
        <fullName evidence="17">Methyl-accepting chemotaxis protein</fullName>
    </submittedName>
</protein>
<dbReference type="SUPFAM" id="SSF58104">
    <property type="entry name" value="Methyl-accepting chemotaxis protein (MCP) signaling domain"/>
    <property type="match status" value="1"/>
</dbReference>
<evidence type="ECO:0000313" key="18">
    <source>
        <dbReference type="Proteomes" id="UP001056291"/>
    </source>
</evidence>
<evidence type="ECO:0000256" key="6">
    <source>
        <dbReference type="ARBA" id="ARBA00022989"/>
    </source>
</evidence>
<dbReference type="PANTHER" id="PTHR32089">
    <property type="entry name" value="METHYL-ACCEPTING CHEMOTAXIS PROTEIN MCPB"/>
    <property type="match status" value="1"/>
</dbReference>
<feature type="domain" description="T-SNARE coiled-coil homology" evidence="15">
    <location>
        <begin position="640"/>
        <end position="702"/>
    </location>
</feature>
<dbReference type="Pfam" id="PF02743">
    <property type="entry name" value="dCache_1"/>
    <property type="match status" value="1"/>
</dbReference>
<evidence type="ECO:0000256" key="5">
    <source>
        <dbReference type="ARBA" id="ARBA00022692"/>
    </source>
</evidence>
<dbReference type="PRINTS" id="PR00260">
    <property type="entry name" value="CHEMTRNSDUCR"/>
</dbReference>
<dbReference type="Pfam" id="PF00015">
    <property type="entry name" value="MCPsignal"/>
    <property type="match status" value="1"/>
</dbReference>
<comment type="similarity">
    <text evidence="9">Belongs to the methyl-accepting chemotaxis (MCP) protein family.</text>
</comment>
<dbReference type="PROSITE" id="PS50885">
    <property type="entry name" value="HAMP"/>
    <property type="match status" value="1"/>
</dbReference>
<dbReference type="CDD" id="cd18774">
    <property type="entry name" value="PDC2_HK_sensor"/>
    <property type="match status" value="1"/>
</dbReference>
<evidence type="ECO:0000256" key="1">
    <source>
        <dbReference type="ARBA" id="ARBA00004429"/>
    </source>
</evidence>
<evidence type="ECO:0000256" key="13">
    <source>
        <dbReference type="SAM" id="Phobius"/>
    </source>
</evidence>
<dbReference type="Pfam" id="PF00672">
    <property type="entry name" value="HAMP"/>
    <property type="match status" value="1"/>
</dbReference>
<gene>
    <name evidence="17" type="ORF">NBZ79_09040</name>
</gene>
<keyword evidence="7 13" id="KW-0472">Membrane</keyword>
<evidence type="ECO:0000256" key="10">
    <source>
        <dbReference type="PROSITE-ProRule" id="PRU00284"/>
    </source>
</evidence>
<evidence type="ECO:0000259" key="15">
    <source>
        <dbReference type="PROSITE" id="PS50192"/>
    </source>
</evidence>
<dbReference type="CDD" id="cd18773">
    <property type="entry name" value="PDC1_HK_sensor"/>
    <property type="match status" value="1"/>
</dbReference>